<dbReference type="RefSeq" id="WP_377314434.1">
    <property type="nucleotide sequence ID" value="NZ_JBHUIY010000004.1"/>
</dbReference>
<comment type="caution">
    <text evidence="1">The sequence shown here is derived from an EMBL/GenBank/DDBJ whole genome shotgun (WGS) entry which is preliminary data.</text>
</comment>
<reference evidence="2" key="1">
    <citation type="journal article" date="2019" name="Int. J. Syst. Evol. Microbiol.">
        <title>The Global Catalogue of Microorganisms (GCM) 10K type strain sequencing project: providing services to taxonomists for standard genome sequencing and annotation.</title>
        <authorList>
            <consortium name="The Broad Institute Genomics Platform"/>
            <consortium name="The Broad Institute Genome Sequencing Center for Infectious Disease"/>
            <person name="Wu L."/>
            <person name="Ma J."/>
        </authorList>
    </citation>
    <scope>NUCLEOTIDE SEQUENCE [LARGE SCALE GENOMIC DNA]</scope>
    <source>
        <strain evidence="2">KCTC 15012</strain>
    </source>
</reference>
<dbReference type="EMBL" id="JBHUIY010000004">
    <property type="protein sequence ID" value="MFD2232796.1"/>
    <property type="molecule type" value="Genomic_DNA"/>
</dbReference>
<name>A0ABW5C7V4_9PROT</name>
<evidence type="ECO:0000313" key="1">
    <source>
        <dbReference type="EMBL" id="MFD2232796.1"/>
    </source>
</evidence>
<proteinExistence type="predicted"/>
<keyword evidence="2" id="KW-1185">Reference proteome</keyword>
<evidence type="ECO:0000313" key="2">
    <source>
        <dbReference type="Proteomes" id="UP001597296"/>
    </source>
</evidence>
<organism evidence="1 2">
    <name type="scientific">Phaeospirillum tilakii</name>
    <dbReference type="NCBI Taxonomy" id="741673"/>
    <lineage>
        <taxon>Bacteria</taxon>
        <taxon>Pseudomonadati</taxon>
        <taxon>Pseudomonadota</taxon>
        <taxon>Alphaproteobacteria</taxon>
        <taxon>Rhodospirillales</taxon>
        <taxon>Rhodospirillaceae</taxon>
        <taxon>Phaeospirillum</taxon>
    </lineage>
</organism>
<accession>A0ABW5C7V4</accession>
<protein>
    <submittedName>
        <fullName evidence="1">Uncharacterized protein</fullName>
    </submittedName>
</protein>
<sequence length="91" mass="9899">MPRRPTICDLERRFDGPIDPALLPAPSRADDLGSRIATWTRHVERDRRILAQVGARGGDTTNAEADLACSQRHLATLLGALDAIEGRLAAE</sequence>
<dbReference type="Proteomes" id="UP001597296">
    <property type="component" value="Unassembled WGS sequence"/>
</dbReference>
<gene>
    <name evidence="1" type="ORF">ACFSNB_03155</name>
</gene>